<dbReference type="InterPro" id="IPR018359">
    <property type="entry name" value="Bromodomain_CS"/>
</dbReference>
<dbReference type="GO" id="GO:0003682">
    <property type="term" value="F:chromatin binding"/>
    <property type="evidence" value="ECO:0007669"/>
    <property type="project" value="InterPro"/>
</dbReference>
<dbReference type="InterPro" id="IPR001025">
    <property type="entry name" value="BAH_dom"/>
</dbReference>
<dbReference type="SMART" id="SM00439">
    <property type="entry name" value="BAH"/>
    <property type="match status" value="1"/>
</dbReference>
<dbReference type="SMART" id="SM00297">
    <property type="entry name" value="BROMO"/>
    <property type="match status" value="1"/>
</dbReference>
<accession>A0A0F7SRF8</accession>
<dbReference type="GO" id="GO:0006338">
    <property type="term" value="P:chromatin remodeling"/>
    <property type="evidence" value="ECO:0007669"/>
    <property type="project" value="InterPro"/>
</dbReference>
<keyword evidence="7" id="KW-0539">Nucleus</keyword>
<dbReference type="CDD" id="cd04717">
    <property type="entry name" value="BAH_polybromo"/>
    <property type="match status" value="1"/>
</dbReference>
<dbReference type="AlphaFoldDB" id="A0A0F7SRF8"/>
<feature type="compositionally biased region" description="Acidic residues" evidence="9">
    <location>
        <begin position="623"/>
        <end position="635"/>
    </location>
</feature>
<evidence type="ECO:0000256" key="8">
    <source>
        <dbReference type="PROSITE-ProRule" id="PRU00035"/>
    </source>
</evidence>
<dbReference type="SUPFAM" id="SSF47370">
    <property type="entry name" value="Bromodomain"/>
    <property type="match status" value="2"/>
</dbReference>
<dbReference type="InterPro" id="IPR043151">
    <property type="entry name" value="BAH_sf"/>
</dbReference>
<dbReference type="CDD" id="cd04369">
    <property type="entry name" value="Bromodomain"/>
    <property type="match status" value="1"/>
</dbReference>
<feature type="compositionally biased region" description="Polar residues" evidence="9">
    <location>
        <begin position="138"/>
        <end position="148"/>
    </location>
</feature>
<dbReference type="PANTHER" id="PTHR16062:SF21">
    <property type="entry name" value="CHROMATIN STRUCTURE-REMODELING COMPLEX SUBUNIT RSC1-RELATED"/>
    <property type="match status" value="1"/>
</dbReference>
<dbReference type="Gene3D" id="1.20.920.10">
    <property type="entry name" value="Bromodomain-like"/>
    <property type="match status" value="2"/>
</dbReference>
<feature type="compositionally biased region" description="Low complexity" evidence="9">
    <location>
        <begin position="215"/>
        <end position="227"/>
    </location>
</feature>
<feature type="compositionally biased region" description="Low complexity" evidence="9">
    <location>
        <begin position="682"/>
        <end position="698"/>
    </location>
</feature>
<dbReference type="PROSITE" id="PS50014">
    <property type="entry name" value="BROMODOMAIN_2"/>
    <property type="match status" value="1"/>
</dbReference>
<feature type="region of interest" description="Disordered" evidence="9">
    <location>
        <begin position="682"/>
        <end position="800"/>
    </location>
</feature>
<evidence type="ECO:0000256" key="2">
    <source>
        <dbReference type="ARBA" id="ARBA00022737"/>
    </source>
</evidence>
<evidence type="ECO:0000256" key="4">
    <source>
        <dbReference type="ARBA" id="ARBA00023015"/>
    </source>
</evidence>
<evidence type="ECO:0000259" key="10">
    <source>
        <dbReference type="PROSITE" id="PS50014"/>
    </source>
</evidence>
<feature type="compositionally biased region" description="Low complexity" evidence="9">
    <location>
        <begin position="771"/>
        <end position="792"/>
    </location>
</feature>
<dbReference type="Gene3D" id="2.30.30.490">
    <property type="match status" value="1"/>
</dbReference>
<evidence type="ECO:0000256" key="6">
    <source>
        <dbReference type="ARBA" id="ARBA00023163"/>
    </source>
</evidence>
<keyword evidence="4" id="KW-0805">Transcription regulation</keyword>
<keyword evidence="2" id="KW-0677">Repeat</keyword>
<sequence length="947" mass="103775">MSEPRSKRQRSGSANGSRLTPQQYDQCNSILIAVLQAKDGARLIATNFKTLPAANEWPDYYETIAEPICLDEIQSKLRSGEYSSPQAFYRDLQLVFLNAKQYNEDDSLIQKDAERLEEIVTSVYQLLQERGIFPPLPSQTIRSQTGPPSSGLPDISSVPGSQTPPFSSVEPLNAPSPSSSIAESITSTATKRKRGRPPKNSIDISTPMMPVKPLPSTSTSTPTSGTSQLAFKSKKIPAPGVPGISDLVDESDPAVAESLEIIADLEVRTPKLEEYGPQGWWSMDVDYIASKKDRFRYILDNLKTFKDANGIRVAESLEALPMQTDNPLLTFSFPHSLPLIEGQVDADGYSTSVEFDVDMMRLFEKGRRYYSDGTAPYGQVVLLQRYYQSLTSANPNLTTASTNFSSVPGGPSPSIAKNIEGRLNSDEAVTTFRISGKDRDFVDVAHYKGFSFSVGDFVHVMNADDPSKPICGQVFKVFVPNRGVRQNLVSLTVCWYYRPEQTVHPANRTFFENELFKTGHFGDHVIEDVIEKVGCQFYSRAIRGRPVSPFWYPGWPVYVCDSRYNDKDKLMVRIKNRDSCIPEELRKKDFMPYAPFSAQIKLRRYPSPLISGISGPGYIGEPESNDDDGEFDLDDSQPPPAPVAAPLTPRTEARLRKLEEIRANHSAKGASGYNLMYNRGSPSAVSSPVSAGANGAASTSMYGRTGSTTPVGQGGVGSMSRPSALPARLSGNSTPTAKTGQFIPSSSSSSSAPFVQTTPLSRAGSSIIPSQQPQQQQQLYQQPYQHQHQQQQNSPGSRSKTILDRSVVGNSGGMGWLSQVAHQSLINDDVANRFERDPTTKKILWFSGAPLALPLHVQPTHSAQYAMFLAEKALGKGADIDVDDGDEGDSSELRLTAGEDHGLDPRLLEAVKGNFQPDLMKSIDDLLESANEQILGCETLKEMEGAE</sequence>
<dbReference type="GO" id="GO:0006368">
    <property type="term" value="P:transcription elongation by RNA polymerase II"/>
    <property type="evidence" value="ECO:0007669"/>
    <property type="project" value="TreeGrafter"/>
</dbReference>
<feature type="compositionally biased region" description="Low complexity" evidence="9">
    <location>
        <begin position="175"/>
        <end position="189"/>
    </location>
</feature>
<feature type="compositionally biased region" description="Polar residues" evidence="9">
    <location>
        <begin position="730"/>
        <end position="744"/>
    </location>
</feature>
<evidence type="ECO:0000259" key="11">
    <source>
        <dbReference type="PROSITE" id="PS51038"/>
    </source>
</evidence>
<feature type="domain" description="Bromo" evidence="10">
    <location>
        <begin position="40"/>
        <end position="110"/>
    </location>
</feature>
<feature type="region of interest" description="Disordered" evidence="9">
    <location>
        <begin position="1"/>
        <end position="21"/>
    </location>
</feature>
<dbReference type="PRINTS" id="PR00503">
    <property type="entry name" value="BROMODOMAIN"/>
</dbReference>
<dbReference type="EMBL" id="LN483157">
    <property type="protein sequence ID" value="CED84001.1"/>
    <property type="molecule type" value="Genomic_DNA"/>
</dbReference>
<dbReference type="InterPro" id="IPR036427">
    <property type="entry name" value="Bromodomain-like_sf"/>
</dbReference>
<keyword evidence="3" id="KW-0156">Chromatin regulator</keyword>
<dbReference type="InterPro" id="IPR001487">
    <property type="entry name" value="Bromodomain"/>
</dbReference>
<organism evidence="12">
    <name type="scientific">Phaffia rhodozyma</name>
    <name type="common">Yeast</name>
    <name type="synonym">Xanthophyllomyces dendrorhous</name>
    <dbReference type="NCBI Taxonomy" id="264483"/>
    <lineage>
        <taxon>Eukaryota</taxon>
        <taxon>Fungi</taxon>
        <taxon>Dikarya</taxon>
        <taxon>Basidiomycota</taxon>
        <taxon>Agaricomycotina</taxon>
        <taxon>Tremellomycetes</taxon>
        <taxon>Cystofilobasidiales</taxon>
        <taxon>Mrakiaceae</taxon>
        <taxon>Phaffia</taxon>
    </lineage>
</organism>
<feature type="compositionally biased region" description="Polar residues" evidence="9">
    <location>
        <begin position="11"/>
        <end position="21"/>
    </location>
</feature>
<dbReference type="PROSITE" id="PS51038">
    <property type="entry name" value="BAH"/>
    <property type="match status" value="1"/>
</dbReference>
<evidence type="ECO:0000256" key="7">
    <source>
        <dbReference type="ARBA" id="ARBA00023242"/>
    </source>
</evidence>
<evidence type="ECO:0000313" key="12">
    <source>
        <dbReference type="EMBL" id="CED84001.1"/>
    </source>
</evidence>
<dbReference type="PROSITE" id="PS00633">
    <property type="entry name" value="BROMODOMAIN_1"/>
    <property type="match status" value="1"/>
</dbReference>
<dbReference type="Pfam" id="PF00439">
    <property type="entry name" value="Bromodomain"/>
    <property type="match status" value="1"/>
</dbReference>
<dbReference type="InterPro" id="IPR037382">
    <property type="entry name" value="Rsc/polybromo"/>
</dbReference>
<dbReference type="PANTHER" id="PTHR16062">
    <property type="entry name" value="SWI/SNF-RELATED"/>
    <property type="match status" value="1"/>
</dbReference>
<feature type="compositionally biased region" description="Polar residues" evidence="9">
    <location>
        <begin position="699"/>
        <end position="711"/>
    </location>
</feature>
<evidence type="ECO:0000256" key="3">
    <source>
        <dbReference type="ARBA" id="ARBA00022853"/>
    </source>
</evidence>
<comment type="subcellular location">
    <subcellularLocation>
        <location evidence="1">Nucleus</location>
    </subcellularLocation>
</comment>
<evidence type="ECO:0000256" key="9">
    <source>
        <dbReference type="SAM" id="MobiDB-lite"/>
    </source>
</evidence>
<evidence type="ECO:0000256" key="5">
    <source>
        <dbReference type="ARBA" id="ARBA00023117"/>
    </source>
</evidence>
<evidence type="ECO:0000256" key="1">
    <source>
        <dbReference type="ARBA" id="ARBA00004123"/>
    </source>
</evidence>
<keyword evidence="5 8" id="KW-0103">Bromodomain</keyword>
<feature type="compositionally biased region" description="Polar residues" evidence="9">
    <location>
        <begin position="752"/>
        <end position="770"/>
    </location>
</feature>
<protein>
    <submittedName>
        <fullName evidence="12">Chromatin remodeling complex RSC, subunit RSC1/Polybromo and related proteins</fullName>
    </submittedName>
</protein>
<proteinExistence type="predicted"/>
<keyword evidence="6" id="KW-0804">Transcription</keyword>
<feature type="region of interest" description="Disordered" evidence="9">
    <location>
        <begin position="614"/>
        <end position="646"/>
    </location>
</feature>
<name>A0A0F7SRF8_PHARH</name>
<reference evidence="12" key="1">
    <citation type="submission" date="2014-08" db="EMBL/GenBank/DDBJ databases">
        <authorList>
            <person name="Sharma Rahul"/>
            <person name="Thines Marco"/>
        </authorList>
    </citation>
    <scope>NUCLEOTIDE SEQUENCE</scope>
</reference>
<dbReference type="Pfam" id="PF01426">
    <property type="entry name" value="BAH"/>
    <property type="match status" value="1"/>
</dbReference>
<feature type="domain" description="BAH" evidence="11">
    <location>
        <begin position="450"/>
        <end position="575"/>
    </location>
</feature>
<feature type="region of interest" description="Disordered" evidence="9">
    <location>
        <begin position="135"/>
        <end position="227"/>
    </location>
</feature>
<dbReference type="GO" id="GO:0016586">
    <property type="term" value="C:RSC-type complex"/>
    <property type="evidence" value="ECO:0007669"/>
    <property type="project" value="InterPro"/>
</dbReference>